<keyword evidence="1" id="KW-1188">Viral release from host cell</keyword>
<dbReference type="InterPro" id="IPR005335">
    <property type="entry name" value="Terminase_ssu"/>
</dbReference>
<dbReference type="Gene3D" id="1.10.10.1400">
    <property type="entry name" value="Terminase, small subunit, N-terminal DNA-binding domain, HTH motif"/>
    <property type="match status" value="1"/>
</dbReference>
<name>A0ABR6WVX6_9FIRM</name>
<dbReference type="Proteomes" id="UP000603234">
    <property type="component" value="Unassembled WGS sequence"/>
</dbReference>
<reference evidence="3 4" key="1">
    <citation type="journal article" date="2020" name="mSystems">
        <title>Defining Genomic and Predicted Metabolic Features of the Acetobacterium Genus.</title>
        <authorList>
            <person name="Ross D.E."/>
            <person name="Marshall C.W."/>
            <person name="Gulliver D."/>
            <person name="May H.D."/>
            <person name="Norman R.S."/>
        </authorList>
    </citation>
    <scope>NUCLEOTIDE SEQUENCE [LARGE SCALE GENOMIC DNA]</scope>
    <source>
        <strain evidence="3 4">DSM 8238</strain>
    </source>
</reference>
<accession>A0ABR6WVX6</accession>
<keyword evidence="4" id="KW-1185">Reference proteome</keyword>
<gene>
    <name evidence="3" type="ORF">GH808_09085</name>
</gene>
<keyword evidence="2" id="KW-0231">Viral genome packaging</keyword>
<comment type="caution">
    <text evidence="3">The sequence shown here is derived from an EMBL/GenBank/DDBJ whole genome shotgun (WGS) entry which is preliminary data.</text>
</comment>
<sequence length="139" mass="15835">MNIRQKRFADEYIITGKVIQSALAAGYSVQYSKSDACKILERPDVKEYIDKQMEAITSEKTATAQEVLEYLTKAIRFELNEEVVVVVDGSPQIITKRISLRDANKCAELLAKRHRLLIDKVEADINRTVVFEGENELED</sequence>
<dbReference type="PANTHER" id="PTHR41328:SF2">
    <property type="entry name" value="TERMINASE SMALL SUBUNIT"/>
    <property type="match status" value="1"/>
</dbReference>
<dbReference type="RefSeq" id="WP_186842465.1">
    <property type="nucleotide sequence ID" value="NZ_WJBC01000011.1"/>
</dbReference>
<evidence type="ECO:0000256" key="1">
    <source>
        <dbReference type="ARBA" id="ARBA00022612"/>
    </source>
</evidence>
<organism evidence="3 4">
    <name type="scientific">Acetobacterium fimetarium</name>
    <dbReference type="NCBI Taxonomy" id="52691"/>
    <lineage>
        <taxon>Bacteria</taxon>
        <taxon>Bacillati</taxon>
        <taxon>Bacillota</taxon>
        <taxon>Clostridia</taxon>
        <taxon>Eubacteriales</taxon>
        <taxon>Eubacteriaceae</taxon>
        <taxon>Acetobacterium</taxon>
    </lineage>
</organism>
<evidence type="ECO:0000313" key="4">
    <source>
        <dbReference type="Proteomes" id="UP000603234"/>
    </source>
</evidence>
<dbReference type="Gene3D" id="6.10.140.2160">
    <property type="match status" value="1"/>
</dbReference>
<dbReference type="Pfam" id="PF03592">
    <property type="entry name" value="Terminase_2"/>
    <property type="match status" value="1"/>
</dbReference>
<proteinExistence type="predicted"/>
<evidence type="ECO:0000313" key="3">
    <source>
        <dbReference type="EMBL" id="MBC3804583.1"/>
    </source>
</evidence>
<protein>
    <submittedName>
        <fullName evidence="3">Terminase small subunit</fullName>
    </submittedName>
</protein>
<dbReference type="InterPro" id="IPR052404">
    <property type="entry name" value="SPP1-like_terminase"/>
</dbReference>
<dbReference type="InterPro" id="IPR038713">
    <property type="entry name" value="Terminase_Gp1_N_sf"/>
</dbReference>
<dbReference type="PANTHER" id="PTHR41328">
    <property type="entry name" value="TERMINASE SMALL SUBUNIT-RELATED"/>
    <property type="match status" value="1"/>
</dbReference>
<dbReference type="EMBL" id="WJBC01000011">
    <property type="protein sequence ID" value="MBC3804583.1"/>
    <property type="molecule type" value="Genomic_DNA"/>
</dbReference>
<evidence type="ECO:0000256" key="2">
    <source>
        <dbReference type="ARBA" id="ARBA00023219"/>
    </source>
</evidence>